<sequence length="94" mass="10994">MKIVFTRHAADKFTKLPPGSVKVKEEDVLEAIKNPDYQDTESDKPKIIVHKSLDIKHIVRVVYKRSLRSYTSKEENDIITVITFYPTKKGRYEK</sequence>
<gene>
    <name evidence="1" type="ORF">A2871_03405</name>
</gene>
<protein>
    <recommendedName>
        <fullName evidence="3">DUF4258 domain-containing protein</fullName>
    </recommendedName>
</protein>
<reference evidence="1 2" key="1">
    <citation type="journal article" date="2016" name="Nat. Commun.">
        <title>Thousands of microbial genomes shed light on interconnected biogeochemical processes in an aquifer system.</title>
        <authorList>
            <person name="Anantharaman K."/>
            <person name="Brown C.T."/>
            <person name="Hug L.A."/>
            <person name="Sharon I."/>
            <person name="Castelle C.J."/>
            <person name="Probst A.J."/>
            <person name="Thomas B.C."/>
            <person name="Singh A."/>
            <person name="Wilkins M.J."/>
            <person name="Karaoz U."/>
            <person name="Brodie E.L."/>
            <person name="Williams K.H."/>
            <person name="Hubbard S.S."/>
            <person name="Banfield J.F."/>
        </authorList>
    </citation>
    <scope>NUCLEOTIDE SEQUENCE [LARGE SCALE GENOMIC DNA]</scope>
</reference>
<accession>A0A1F5ITN6</accession>
<evidence type="ECO:0008006" key="3">
    <source>
        <dbReference type="Google" id="ProtNLM"/>
    </source>
</evidence>
<dbReference type="Proteomes" id="UP000176336">
    <property type="component" value="Unassembled WGS sequence"/>
</dbReference>
<evidence type="ECO:0000313" key="1">
    <source>
        <dbReference type="EMBL" id="OGE19680.1"/>
    </source>
</evidence>
<organism evidence="1 2">
    <name type="scientific">Candidatus Daviesbacteria bacterium RIFCSPHIGHO2_01_FULL_41_23</name>
    <dbReference type="NCBI Taxonomy" id="1797764"/>
    <lineage>
        <taxon>Bacteria</taxon>
        <taxon>Candidatus Daviesiibacteriota</taxon>
    </lineage>
</organism>
<dbReference type="AlphaFoldDB" id="A0A1F5ITN6"/>
<comment type="caution">
    <text evidence="1">The sequence shown here is derived from an EMBL/GenBank/DDBJ whole genome shotgun (WGS) entry which is preliminary data.</text>
</comment>
<proteinExistence type="predicted"/>
<evidence type="ECO:0000313" key="2">
    <source>
        <dbReference type="Proteomes" id="UP000176336"/>
    </source>
</evidence>
<name>A0A1F5ITN6_9BACT</name>
<dbReference type="EMBL" id="MFCR01000002">
    <property type="protein sequence ID" value="OGE19680.1"/>
    <property type="molecule type" value="Genomic_DNA"/>
</dbReference>